<dbReference type="SUPFAM" id="SSF50447">
    <property type="entry name" value="Translation proteins"/>
    <property type="match status" value="1"/>
</dbReference>
<dbReference type="HAMAP" id="MF_00014">
    <property type="entry name" value="Ribosome_mat_RimM"/>
    <property type="match status" value="1"/>
</dbReference>
<feature type="domain" description="RimM N-terminal" evidence="6">
    <location>
        <begin position="7"/>
        <end position="89"/>
    </location>
</feature>
<evidence type="ECO:0000256" key="1">
    <source>
        <dbReference type="ARBA" id="ARBA00022490"/>
    </source>
</evidence>
<keyword evidence="9" id="KW-1185">Reference proteome</keyword>
<sequence length="171" mass="19452">MTKYNSIGKLVATFGVGGELVLRHELGKKTSLKGLETIFIEDKKDEMLPYFIEATRVKSEQEIFLKLENINTKEAAQKLTQKQIWLEEQAFHQYAGKSAPISLLGFHIIDNGTDIGEILEVIEQPHQVLARIDLDGKEALIPIHQETLLKMDKKKKQIEVDLPDGLLDIFR</sequence>
<dbReference type="Proteomes" id="UP000263900">
    <property type="component" value="Chromosome"/>
</dbReference>
<dbReference type="Gene3D" id="2.30.30.240">
    <property type="entry name" value="PRC-barrel domain"/>
    <property type="match status" value="1"/>
</dbReference>
<dbReference type="KEGG" id="pseg:D3H65_19620"/>
<dbReference type="GO" id="GO:0005840">
    <property type="term" value="C:ribosome"/>
    <property type="evidence" value="ECO:0007669"/>
    <property type="project" value="InterPro"/>
</dbReference>
<evidence type="ECO:0000313" key="9">
    <source>
        <dbReference type="Proteomes" id="UP000263900"/>
    </source>
</evidence>
<accession>A0A3B7MQI2</accession>
<reference evidence="8 9" key="1">
    <citation type="submission" date="2018-09" db="EMBL/GenBank/DDBJ databases">
        <title>Genome sequencing of strain 6GH32-13.</title>
        <authorList>
            <person name="Weon H.-Y."/>
            <person name="Heo J."/>
            <person name="Kwon S.-W."/>
        </authorList>
    </citation>
    <scope>NUCLEOTIDE SEQUENCE [LARGE SCALE GENOMIC DNA]</scope>
    <source>
        <strain evidence="8 9">5GH32-13</strain>
    </source>
</reference>
<feature type="domain" description="Ribosome maturation factor RimM PRC barrel" evidence="7">
    <location>
        <begin position="102"/>
        <end position="166"/>
    </location>
</feature>
<dbReference type="PANTHER" id="PTHR33692">
    <property type="entry name" value="RIBOSOME MATURATION FACTOR RIMM"/>
    <property type="match status" value="1"/>
</dbReference>
<name>A0A3B7MQI2_9BACT</name>
<comment type="function">
    <text evidence="5">An accessory protein needed during the final step in the assembly of 30S ribosomal subunit, possibly for assembly of the head region. Essential for efficient processing of 16S rRNA. May be needed both before and after RbfA during the maturation of 16S rRNA. It has affinity for free ribosomal 30S subunits but not for 70S ribosomes.</text>
</comment>
<keyword evidence="2 5" id="KW-0690">Ribosome biogenesis</keyword>
<protein>
    <recommendedName>
        <fullName evidence="5">Ribosome maturation factor RimM</fullName>
    </recommendedName>
</protein>
<evidence type="ECO:0000256" key="5">
    <source>
        <dbReference type="HAMAP-Rule" id="MF_00014"/>
    </source>
</evidence>
<dbReference type="InterPro" id="IPR009000">
    <property type="entry name" value="Transl_B-barrel_sf"/>
</dbReference>
<dbReference type="GO" id="GO:0005737">
    <property type="term" value="C:cytoplasm"/>
    <property type="evidence" value="ECO:0007669"/>
    <property type="project" value="UniProtKB-SubCell"/>
</dbReference>
<dbReference type="SUPFAM" id="SSF50346">
    <property type="entry name" value="PRC-barrel domain"/>
    <property type="match status" value="1"/>
</dbReference>
<dbReference type="RefSeq" id="WP_119051936.1">
    <property type="nucleotide sequence ID" value="NZ_CP032157.1"/>
</dbReference>
<organism evidence="8 9">
    <name type="scientific">Paraflavitalea soli</name>
    <dbReference type="NCBI Taxonomy" id="2315862"/>
    <lineage>
        <taxon>Bacteria</taxon>
        <taxon>Pseudomonadati</taxon>
        <taxon>Bacteroidota</taxon>
        <taxon>Chitinophagia</taxon>
        <taxon>Chitinophagales</taxon>
        <taxon>Chitinophagaceae</taxon>
        <taxon>Paraflavitalea</taxon>
    </lineage>
</organism>
<proteinExistence type="inferred from homology"/>
<gene>
    <name evidence="5 8" type="primary">rimM</name>
    <name evidence="8" type="ORF">D3H65_19620</name>
</gene>
<dbReference type="EMBL" id="CP032157">
    <property type="protein sequence ID" value="AXY76057.1"/>
    <property type="molecule type" value="Genomic_DNA"/>
</dbReference>
<dbReference type="AlphaFoldDB" id="A0A3B7MQI2"/>
<evidence type="ECO:0000256" key="4">
    <source>
        <dbReference type="ARBA" id="ARBA00023186"/>
    </source>
</evidence>
<evidence type="ECO:0000313" key="8">
    <source>
        <dbReference type="EMBL" id="AXY76057.1"/>
    </source>
</evidence>
<dbReference type="InterPro" id="IPR036976">
    <property type="entry name" value="RimM_N_sf"/>
</dbReference>
<keyword evidence="4 5" id="KW-0143">Chaperone</keyword>
<dbReference type="Gene3D" id="2.40.30.60">
    <property type="entry name" value="RimM"/>
    <property type="match status" value="1"/>
</dbReference>
<comment type="subunit">
    <text evidence="5">Binds ribosomal protein uS19.</text>
</comment>
<comment type="similarity">
    <text evidence="5">Belongs to the RimM family.</text>
</comment>
<dbReference type="Pfam" id="PF01782">
    <property type="entry name" value="RimM"/>
    <property type="match status" value="1"/>
</dbReference>
<dbReference type="GO" id="GO:0042274">
    <property type="term" value="P:ribosomal small subunit biogenesis"/>
    <property type="evidence" value="ECO:0007669"/>
    <property type="project" value="UniProtKB-UniRule"/>
</dbReference>
<evidence type="ECO:0000256" key="2">
    <source>
        <dbReference type="ARBA" id="ARBA00022517"/>
    </source>
</evidence>
<evidence type="ECO:0000259" key="7">
    <source>
        <dbReference type="Pfam" id="PF24986"/>
    </source>
</evidence>
<dbReference type="Pfam" id="PF24986">
    <property type="entry name" value="PRC_RimM"/>
    <property type="match status" value="1"/>
</dbReference>
<evidence type="ECO:0000259" key="6">
    <source>
        <dbReference type="Pfam" id="PF01782"/>
    </source>
</evidence>
<comment type="domain">
    <text evidence="5">The PRC barrel domain binds ribosomal protein uS19.</text>
</comment>
<dbReference type="InterPro" id="IPR056792">
    <property type="entry name" value="PRC_RimM"/>
</dbReference>
<dbReference type="OrthoDB" id="9810331at2"/>
<keyword evidence="1 5" id="KW-0963">Cytoplasm</keyword>
<dbReference type="InterPro" id="IPR011961">
    <property type="entry name" value="RimM"/>
</dbReference>
<dbReference type="PANTHER" id="PTHR33692:SF1">
    <property type="entry name" value="RIBOSOME MATURATION FACTOR RIMM"/>
    <property type="match status" value="1"/>
</dbReference>
<dbReference type="InterPro" id="IPR011033">
    <property type="entry name" value="PRC_barrel-like_sf"/>
</dbReference>
<dbReference type="GO" id="GO:0043022">
    <property type="term" value="F:ribosome binding"/>
    <property type="evidence" value="ECO:0007669"/>
    <property type="project" value="InterPro"/>
</dbReference>
<dbReference type="GO" id="GO:0006364">
    <property type="term" value="P:rRNA processing"/>
    <property type="evidence" value="ECO:0007669"/>
    <property type="project" value="UniProtKB-UniRule"/>
</dbReference>
<comment type="subcellular location">
    <subcellularLocation>
        <location evidence="5">Cytoplasm</location>
    </subcellularLocation>
</comment>
<keyword evidence="3 5" id="KW-0698">rRNA processing</keyword>
<dbReference type="NCBIfam" id="TIGR02273">
    <property type="entry name" value="16S_RimM"/>
    <property type="match status" value="1"/>
</dbReference>
<evidence type="ECO:0000256" key="3">
    <source>
        <dbReference type="ARBA" id="ARBA00022552"/>
    </source>
</evidence>
<dbReference type="InterPro" id="IPR002676">
    <property type="entry name" value="RimM_N"/>
</dbReference>